<dbReference type="Proteomes" id="UP001150538">
    <property type="component" value="Unassembled WGS sequence"/>
</dbReference>
<dbReference type="AlphaFoldDB" id="A0A9W7ZU69"/>
<sequence length="209" mass="23286">MSTSSNIPSPSPHCSHVPARVKNKQLYLQPSKSEPTIRSFQVDKRKPHIKRNLSSIEEPCFNALHPSGPGVGTNFVAPGFAANRDKRNAAILGNKVRLPRQSTIEKIDEKYKNSVSKETPVAQSTQNSSMVNNRHEHLEFFDDARAQIYKAILYYDDLKHSETPQDSAFAGPTPVSSVSTPQKLARSPKYHNFSSFSKSYTDDSQVNKG</sequence>
<organism evidence="2 3">
    <name type="scientific">Mycoemilia scoparia</name>
    <dbReference type="NCBI Taxonomy" id="417184"/>
    <lineage>
        <taxon>Eukaryota</taxon>
        <taxon>Fungi</taxon>
        <taxon>Fungi incertae sedis</taxon>
        <taxon>Zoopagomycota</taxon>
        <taxon>Kickxellomycotina</taxon>
        <taxon>Kickxellomycetes</taxon>
        <taxon>Kickxellales</taxon>
        <taxon>Kickxellaceae</taxon>
        <taxon>Mycoemilia</taxon>
    </lineage>
</organism>
<proteinExistence type="predicted"/>
<evidence type="ECO:0000313" key="2">
    <source>
        <dbReference type="EMBL" id="KAJ1913677.1"/>
    </source>
</evidence>
<comment type="caution">
    <text evidence="2">The sequence shown here is derived from an EMBL/GenBank/DDBJ whole genome shotgun (WGS) entry which is preliminary data.</text>
</comment>
<name>A0A9W7ZU69_9FUNG</name>
<feature type="compositionally biased region" description="Polar residues" evidence="1">
    <location>
        <begin position="192"/>
        <end position="209"/>
    </location>
</feature>
<keyword evidence="3" id="KW-1185">Reference proteome</keyword>
<reference evidence="2" key="1">
    <citation type="submission" date="2022-07" db="EMBL/GenBank/DDBJ databases">
        <title>Phylogenomic reconstructions and comparative analyses of Kickxellomycotina fungi.</title>
        <authorList>
            <person name="Reynolds N.K."/>
            <person name="Stajich J.E."/>
            <person name="Barry K."/>
            <person name="Grigoriev I.V."/>
            <person name="Crous P."/>
            <person name="Smith M.E."/>
        </authorList>
    </citation>
    <scope>NUCLEOTIDE SEQUENCE</scope>
    <source>
        <strain evidence="2">NBRC 100468</strain>
    </source>
</reference>
<evidence type="ECO:0000256" key="1">
    <source>
        <dbReference type="SAM" id="MobiDB-lite"/>
    </source>
</evidence>
<feature type="region of interest" description="Disordered" evidence="1">
    <location>
        <begin position="163"/>
        <end position="209"/>
    </location>
</feature>
<evidence type="ECO:0000313" key="3">
    <source>
        <dbReference type="Proteomes" id="UP001150538"/>
    </source>
</evidence>
<dbReference type="EMBL" id="JANBPU010000246">
    <property type="protein sequence ID" value="KAJ1913677.1"/>
    <property type="molecule type" value="Genomic_DNA"/>
</dbReference>
<protein>
    <submittedName>
        <fullName evidence="2">Uncharacterized protein</fullName>
    </submittedName>
</protein>
<accession>A0A9W7ZU69</accession>
<gene>
    <name evidence="2" type="ORF">H4219_005102</name>
</gene>